<sequence>MANLGCQQELGLGIPENNEGNNQENVNNLNQEVPNVPPIIPARPVRDMAVPLTANVATSISKPPPGACGQALAKTHEEIFDLLDRLSEGNQVYEGEMPRTITQRAAAILDVDQATAINAKLDTMQHNRIMHFKKYPSTKHRLIWYNMQLVGVEYVIVELMKRTM</sequence>
<dbReference type="eggNOG" id="ENOG502R8SS">
    <property type="taxonomic scope" value="Eukaryota"/>
</dbReference>
<accession>M1DU62</accession>
<feature type="region of interest" description="Disordered" evidence="1">
    <location>
        <begin position="1"/>
        <end position="31"/>
    </location>
</feature>
<evidence type="ECO:0000313" key="2">
    <source>
        <dbReference type="EnsemblPlants" id="PGSC0003DMT400094450"/>
    </source>
</evidence>
<dbReference type="PaxDb" id="4113-PGSC0003DMT400094450"/>
<reference evidence="2" key="2">
    <citation type="submission" date="2015-06" db="UniProtKB">
        <authorList>
            <consortium name="EnsemblPlants"/>
        </authorList>
    </citation>
    <scope>IDENTIFICATION</scope>
    <source>
        <strain evidence="2">DM1-3 516 R44</strain>
    </source>
</reference>
<feature type="compositionally biased region" description="Low complexity" evidence="1">
    <location>
        <begin position="15"/>
        <end position="31"/>
    </location>
</feature>
<organism evidence="2 3">
    <name type="scientific">Solanum tuberosum</name>
    <name type="common">Potato</name>
    <dbReference type="NCBI Taxonomy" id="4113"/>
    <lineage>
        <taxon>Eukaryota</taxon>
        <taxon>Viridiplantae</taxon>
        <taxon>Streptophyta</taxon>
        <taxon>Embryophyta</taxon>
        <taxon>Tracheophyta</taxon>
        <taxon>Spermatophyta</taxon>
        <taxon>Magnoliopsida</taxon>
        <taxon>eudicotyledons</taxon>
        <taxon>Gunneridae</taxon>
        <taxon>Pentapetalae</taxon>
        <taxon>asterids</taxon>
        <taxon>lamiids</taxon>
        <taxon>Solanales</taxon>
        <taxon>Solanaceae</taxon>
        <taxon>Solanoideae</taxon>
        <taxon>Solaneae</taxon>
        <taxon>Solanum</taxon>
    </lineage>
</organism>
<dbReference type="HOGENOM" id="CLU_1621887_0_0_1"/>
<evidence type="ECO:0000256" key="1">
    <source>
        <dbReference type="SAM" id="MobiDB-lite"/>
    </source>
</evidence>
<proteinExistence type="predicted"/>
<dbReference type="InParanoid" id="M1DU62"/>
<dbReference type="Proteomes" id="UP000011115">
    <property type="component" value="Unassembled WGS sequence"/>
</dbReference>
<reference evidence="3" key="1">
    <citation type="journal article" date="2011" name="Nature">
        <title>Genome sequence and analysis of the tuber crop potato.</title>
        <authorList>
            <consortium name="The Potato Genome Sequencing Consortium"/>
        </authorList>
    </citation>
    <scope>NUCLEOTIDE SEQUENCE [LARGE SCALE GENOMIC DNA]</scope>
    <source>
        <strain evidence="3">cv. DM1-3 516 R44</strain>
    </source>
</reference>
<keyword evidence="3" id="KW-1185">Reference proteome</keyword>
<dbReference type="EnsemblPlants" id="PGSC0003DMT400094450">
    <property type="protein sequence ID" value="PGSC0003DMT400094450"/>
    <property type="gene ID" value="PGSC0003DMG400044021"/>
</dbReference>
<dbReference type="AlphaFoldDB" id="M1DU62"/>
<evidence type="ECO:0000313" key="3">
    <source>
        <dbReference type="Proteomes" id="UP000011115"/>
    </source>
</evidence>
<protein>
    <submittedName>
        <fullName evidence="2">Uncharacterized protein</fullName>
    </submittedName>
</protein>
<dbReference type="Gramene" id="PGSC0003DMT400094450">
    <property type="protein sequence ID" value="PGSC0003DMT400094450"/>
    <property type="gene ID" value="PGSC0003DMG400044021"/>
</dbReference>
<name>M1DU62_SOLTU</name>